<reference evidence="1" key="1">
    <citation type="journal article" date="2016" name="Nat. Genet.">
        <title>A high-quality carrot genome assembly provides new insights into carotenoid accumulation and asterid genome evolution.</title>
        <authorList>
            <person name="Iorizzo M."/>
            <person name="Ellison S."/>
            <person name="Senalik D."/>
            <person name="Zeng P."/>
            <person name="Satapoomin P."/>
            <person name="Huang J."/>
            <person name="Bowman M."/>
            <person name="Iovene M."/>
            <person name="Sanseverino W."/>
            <person name="Cavagnaro P."/>
            <person name="Yildiz M."/>
            <person name="Macko-Podgorni A."/>
            <person name="Moranska E."/>
            <person name="Grzebelus E."/>
            <person name="Grzebelus D."/>
            <person name="Ashrafi H."/>
            <person name="Zheng Z."/>
            <person name="Cheng S."/>
            <person name="Spooner D."/>
            <person name="Van Deynze A."/>
            <person name="Simon P."/>
        </authorList>
    </citation>
    <scope>NUCLEOTIDE SEQUENCE [LARGE SCALE GENOMIC DNA]</scope>
    <source>
        <tissue evidence="1">Leaf</tissue>
    </source>
</reference>
<comment type="caution">
    <text evidence="1">The sequence shown here is derived from an EMBL/GenBank/DDBJ whole genome shotgun (WGS) entry which is preliminary data.</text>
</comment>
<dbReference type="AlphaFoldDB" id="A0A161ZLI2"/>
<evidence type="ECO:0000313" key="1">
    <source>
        <dbReference type="EMBL" id="KZM86960.1"/>
    </source>
</evidence>
<proteinExistence type="predicted"/>
<organism evidence="1">
    <name type="scientific">Daucus carota subsp. sativus</name>
    <name type="common">Carrot</name>
    <dbReference type="NCBI Taxonomy" id="79200"/>
    <lineage>
        <taxon>Eukaryota</taxon>
        <taxon>Viridiplantae</taxon>
        <taxon>Streptophyta</taxon>
        <taxon>Embryophyta</taxon>
        <taxon>Tracheophyta</taxon>
        <taxon>Spermatophyta</taxon>
        <taxon>Magnoliopsida</taxon>
        <taxon>eudicotyledons</taxon>
        <taxon>Gunneridae</taxon>
        <taxon>Pentapetalae</taxon>
        <taxon>asterids</taxon>
        <taxon>campanulids</taxon>
        <taxon>Apiales</taxon>
        <taxon>Apiaceae</taxon>
        <taxon>Apioideae</taxon>
        <taxon>Scandiceae</taxon>
        <taxon>Daucinae</taxon>
        <taxon>Daucus</taxon>
        <taxon>Daucus sect. Daucus</taxon>
    </lineage>
</organism>
<accession>A0A161ZLI2</accession>
<protein>
    <submittedName>
        <fullName evidence="1">Uncharacterized protein</fullName>
    </submittedName>
</protein>
<name>A0A161ZLI2_DAUCS</name>
<dbReference type="EMBL" id="LNRQ01000007">
    <property type="protein sequence ID" value="KZM86960.1"/>
    <property type="molecule type" value="Genomic_DNA"/>
</dbReference>
<gene>
    <name evidence="1" type="ORF">DCAR_024094</name>
</gene>
<dbReference type="Gramene" id="KZM86960">
    <property type="protein sequence ID" value="KZM86960"/>
    <property type="gene ID" value="DCAR_024094"/>
</dbReference>
<sequence length="59" mass="6870">MLVLHPQLFQMCRARFLFSCEENRNNGSFDVNKNVDSFELVVNYTTGSRISEIQEPQCL</sequence>